<keyword evidence="3" id="KW-0949">S-adenosyl-L-methionine</keyword>
<dbReference type="InterPro" id="IPR040084">
    <property type="entry name" value="GTPase_Obg"/>
</dbReference>
<comment type="cofactor">
    <cofactor evidence="1">
        <name>[4Fe-4S] cluster</name>
        <dbReference type="ChEBI" id="CHEBI:49883"/>
    </cofactor>
</comment>
<keyword evidence="5" id="KW-0408">Iron</keyword>
<proteinExistence type="predicted"/>
<dbReference type="SFLD" id="SFLDS00029">
    <property type="entry name" value="Radical_SAM"/>
    <property type="match status" value="1"/>
</dbReference>
<keyword evidence="4" id="KW-0479">Metal-binding</keyword>
<accession>A0A7C5HRT3</accession>
<keyword evidence="2" id="KW-0004">4Fe-4S</keyword>
<dbReference type="Pfam" id="PF04055">
    <property type="entry name" value="Radical_SAM"/>
    <property type="match status" value="1"/>
</dbReference>
<dbReference type="InterPro" id="IPR007197">
    <property type="entry name" value="rSAM"/>
</dbReference>
<dbReference type="InterPro" id="IPR058240">
    <property type="entry name" value="rSAM_sf"/>
</dbReference>
<reference evidence="8" key="1">
    <citation type="journal article" date="2020" name="mSystems">
        <title>Genome- and Community-Level Interaction Insights into Carbon Utilization and Element Cycling Functions of Hydrothermarchaeota in Hydrothermal Sediment.</title>
        <authorList>
            <person name="Zhou Z."/>
            <person name="Liu Y."/>
            <person name="Xu W."/>
            <person name="Pan J."/>
            <person name="Luo Z.H."/>
            <person name="Li M."/>
        </authorList>
    </citation>
    <scope>NUCLEOTIDE SEQUENCE [LARGE SCALE GENOMIC DNA]</scope>
    <source>
        <strain evidence="8">HyVt-80</strain>
    </source>
</reference>
<evidence type="ECO:0000256" key="4">
    <source>
        <dbReference type="ARBA" id="ARBA00022723"/>
    </source>
</evidence>
<comment type="caution">
    <text evidence="8">The sequence shown here is derived from an EMBL/GenBank/DDBJ whole genome shotgun (WGS) entry which is preliminary data.</text>
</comment>
<evidence type="ECO:0000256" key="6">
    <source>
        <dbReference type="ARBA" id="ARBA00023014"/>
    </source>
</evidence>
<dbReference type="GO" id="GO:0046872">
    <property type="term" value="F:metal ion binding"/>
    <property type="evidence" value="ECO:0007669"/>
    <property type="project" value="UniProtKB-KW"/>
</dbReference>
<dbReference type="PROSITE" id="PS51918">
    <property type="entry name" value="RADICAL_SAM"/>
    <property type="match status" value="1"/>
</dbReference>
<protein>
    <submittedName>
        <fullName evidence="8">Radical SAM protein</fullName>
    </submittedName>
</protein>
<dbReference type="PANTHER" id="PTHR43787">
    <property type="entry name" value="FEMO COFACTOR BIOSYNTHESIS PROTEIN NIFB-RELATED"/>
    <property type="match status" value="1"/>
</dbReference>
<dbReference type="GO" id="GO:0051539">
    <property type="term" value="F:4 iron, 4 sulfur cluster binding"/>
    <property type="evidence" value="ECO:0007669"/>
    <property type="project" value="UniProtKB-KW"/>
</dbReference>
<organism evidence="8">
    <name type="scientific">Kosmotoga arenicorallina</name>
    <dbReference type="NCBI Taxonomy" id="688066"/>
    <lineage>
        <taxon>Bacteria</taxon>
        <taxon>Thermotogati</taxon>
        <taxon>Thermotogota</taxon>
        <taxon>Thermotogae</taxon>
        <taxon>Kosmotogales</taxon>
        <taxon>Kosmotogaceae</taxon>
        <taxon>Kosmotoga</taxon>
    </lineage>
</organism>
<dbReference type="InterPro" id="IPR013785">
    <property type="entry name" value="Aldolase_TIM"/>
</dbReference>
<dbReference type="SFLD" id="SFLDG01067">
    <property type="entry name" value="SPASM/twitch_domain_containing"/>
    <property type="match status" value="1"/>
</dbReference>
<dbReference type="Proteomes" id="UP000886129">
    <property type="component" value="Unassembled WGS sequence"/>
</dbReference>
<name>A0A7C5HRT3_9BACT</name>
<dbReference type="AlphaFoldDB" id="A0A7C5HRT3"/>
<dbReference type="GO" id="GO:0003824">
    <property type="term" value="F:catalytic activity"/>
    <property type="evidence" value="ECO:0007669"/>
    <property type="project" value="InterPro"/>
</dbReference>
<evidence type="ECO:0000313" key="8">
    <source>
        <dbReference type="EMBL" id="HHF08307.1"/>
    </source>
</evidence>
<evidence type="ECO:0000256" key="3">
    <source>
        <dbReference type="ARBA" id="ARBA00022691"/>
    </source>
</evidence>
<evidence type="ECO:0000256" key="5">
    <source>
        <dbReference type="ARBA" id="ARBA00023004"/>
    </source>
</evidence>
<evidence type="ECO:0000256" key="1">
    <source>
        <dbReference type="ARBA" id="ARBA00001966"/>
    </source>
</evidence>
<gene>
    <name evidence="8" type="ORF">ENL26_00845</name>
</gene>
<evidence type="ECO:0000256" key="2">
    <source>
        <dbReference type="ARBA" id="ARBA00022485"/>
    </source>
</evidence>
<keyword evidence="6" id="KW-0411">Iron-sulfur</keyword>
<dbReference type="Gene3D" id="3.20.20.70">
    <property type="entry name" value="Aldolase class I"/>
    <property type="match status" value="1"/>
</dbReference>
<feature type="domain" description="Radical SAM core" evidence="7">
    <location>
        <begin position="12"/>
        <end position="239"/>
    </location>
</feature>
<evidence type="ECO:0000259" key="7">
    <source>
        <dbReference type="PROSITE" id="PS51918"/>
    </source>
</evidence>
<dbReference type="SUPFAM" id="SSF102114">
    <property type="entry name" value="Radical SAM enzymes"/>
    <property type="match status" value="1"/>
</dbReference>
<dbReference type="PANTHER" id="PTHR43787:SF11">
    <property type="entry name" value="UPF0026 PROTEIN SLR1464"/>
    <property type="match status" value="1"/>
</dbReference>
<dbReference type="EMBL" id="DRTH01000047">
    <property type="protein sequence ID" value="HHF08307.1"/>
    <property type="molecule type" value="Genomic_DNA"/>
</dbReference>
<sequence length="314" mass="36288">MKHVYGVVPSRRLGRSLGICPIPFKTCNYSCIYCQLGKTTRMTNSRYTFYSPEEILNEAENFIKKYGEKSFDVVTIVGEGEPTLYTPLDKIVEGIRKLTHKPLVLITNGSLLYNTSVRKEVSGFDIVMPTLDAWDEASFRKINRPFGKLSYKEVLKGIVDFSREFNGEIWLEVMLVKDYNDSIEALNFLKERIETISPERVYINVPVRPPAEKGVEIPEKSRIDYARKLLGATSIENLPVSNFLSSESDAIKAVIEIIKRHPMSKDDIKEFLLSEFNEQALEKFFSLASEKYNIEKCSYHGKVFYRYIQRREKR</sequence>
<dbReference type="SFLD" id="SFLDG01083">
    <property type="entry name" value="Uncharacterised_Radical_SAM_Su"/>
    <property type="match status" value="1"/>
</dbReference>
<dbReference type="CDD" id="cd01335">
    <property type="entry name" value="Radical_SAM"/>
    <property type="match status" value="1"/>
</dbReference>